<sequence>MHATRLFAVFGVGLAVALGWVGTHAVAQLSFEPASVSSVTNTGPATDTLMALINERGLILSFSLGLVPGVFLGSALTALLTGEFQLQRFDSNTRMERYLVGAVLMGFGAMLASGCGRIGPRDLRPDRLAGGVLHVGGRAAHLGAAGPFRPQQPPTAAPGRMMPPRNRTPKAGNWPARRQTGLAVRRHIP</sequence>
<name>A0ABV3L4L5_9RHOB</name>
<dbReference type="Proteomes" id="UP001553161">
    <property type="component" value="Unassembled WGS sequence"/>
</dbReference>
<feature type="transmembrane region" description="Helical" evidence="2">
    <location>
        <begin position="62"/>
        <end position="86"/>
    </location>
</feature>
<keyword evidence="2" id="KW-1133">Transmembrane helix</keyword>
<evidence type="ECO:0000313" key="3">
    <source>
        <dbReference type="EMBL" id="MEV8466477.1"/>
    </source>
</evidence>
<evidence type="ECO:0000256" key="1">
    <source>
        <dbReference type="SAM" id="MobiDB-lite"/>
    </source>
</evidence>
<proteinExistence type="predicted"/>
<feature type="region of interest" description="Disordered" evidence="1">
    <location>
        <begin position="143"/>
        <end position="175"/>
    </location>
</feature>
<evidence type="ECO:0000256" key="2">
    <source>
        <dbReference type="SAM" id="Phobius"/>
    </source>
</evidence>
<evidence type="ECO:0000313" key="4">
    <source>
        <dbReference type="Proteomes" id="UP001553161"/>
    </source>
</evidence>
<gene>
    <name evidence="3" type="ORF">AB0T83_06745</name>
</gene>
<accession>A0ABV3L4L5</accession>
<keyword evidence="2" id="KW-0812">Transmembrane</keyword>
<dbReference type="EMBL" id="JBFBVU010000006">
    <property type="protein sequence ID" value="MEV8466477.1"/>
    <property type="molecule type" value="Genomic_DNA"/>
</dbReference>
<keyword evidence="2" id="KW-0472">Membrane</keyword>
<dbReference type="InterPro" id="IPR007272">
    <property type="entry name" value="Sulf_transp_TsuA/YedE"/>
</dbReference>
<dbReference type="RefSeq" id="WP_366192398.1">
    <property type="nucleotide sequence ID" value="NZ_JBFBVU010000006.1"/>
</dbReference>
<keyword evidence="4" id="KW-1185">Reference proteome</keyword>
<dbReference type="Pfam" id="PF04143">
    <property type="entry name" value="Sulf_transp"/>
    <property type="match status" value="1"/>
</dbReference>
<protein>
    <submittedName>
        <fullName evidence="3">YeeE/YedE thiosulfate transporter family protein</fullName>
    </submittedName>
</protein>
<organism evidence="3 4">
    <name type="scientific">Meridianimarinicoccus marinus</name>
    <dbReference type="NCBI Taxonomy" id="3231483"/>
    <lineage>
        <taxon>Bacteria</taxon>
        <taxon>Pseudomonadati</taxon>
        <taxon>Pseudomonadota</taxon>
        <taxon>Alphaproteobacteria</taxon>
        <taxon>Rhodobacterales</taxon>
        <taxon>Paracoccaceae</taxon>
        <taxon>Meridianimarinicoccus</taxon>
    </lineage>
</organism>
<feature type="transmembrane region" description="Helical" evidence="2">
    <location>
        <begin position="98"/>
        <end position="119"/>
    </location>
</feature>
<comment type="caution">
    <text evidence="3">The sequence shown here is derived from an EMBL/GenBank/DDBJ whole genome shotgun (WGS) entry which is preliminary data.</text>
</comment>
<reference evidence="3 4" key="1">
    <citation type="submission" date="2024-07" db="EMBL/GenBank/DDBJ databases">
        <authorList>
            <person name="Kang M."/>
        </authorList>
    </citation>
    <scope>NUCLEOTIDE SEQUENCE [LARGE SCALE GENOMIC DNA]</scope>
    <source>
        <strain evidence="3 4">DFM31</strain>
    </source>
</reference>